<dbReference type="EMBL" id="QJSQ01000015">
    <property type="protein sequence ID" value="PYE21184.1"/>
    <property type="molecule type" value="Genomic_DNA"/>
</dbReference>
<dbReference type="Proteomes" id="UP000247772">
    <property type="component" value="Unassembled WGS sequence"/>
</dbReference>
<dbReference type="EMBL" id="JACHVZ010000014">
    <property type="protein sequence ID" value="MBB2930619.1"/>
    <property type="molecule type" value="Genomic_DNA"/>
</dbReference>
<reference evidence="2 3" key="1">
    <citation type="submission" date="2018-06" db="EMBL/GenBank/DDBJ databases">
        <title>Genomic Encyclopedia of Type Strains, Phase IV (KMG-V): Genome sequencing to study the core and pangenomes of soil and plant-associated prokaryotes.</title>
        <authorList>
            <person name="Whitman W."/>
        </authorList>
    </citation>
    <scope>NUCLEOTIDE SEQUENCE [LARGE SCALE GENOMIC DNA]</scope>
    <source>
        <strain evidence="2 3">SRCL-318</strain>
        <strain evidence="1 4">SRMrh-85</strain>
    </source>
</reference>
<sequence length="176" mass="19591">MLHELSSRSRFFFSLTEKDNLVIDAHCHSSSILVRTDAARAFRLMADGERQGRWALGSWRRRQVADTTFVGESVFSGLPTWVRLHVDPARLAVDYDVAATESGLRFRNAARVLDGSALGHPPGTALVTLFTWRLADQSDDAWAQICSTHETEMFLIRALLESGRDGGEGDEDRTPS</sequence>
<proteinExistence type="predicted"/>
<organism evidence="2 3">
    <name type="scientific">Paraburkholderia silvatlantica</name>
    <dbReference type="NCBI Taxonomy" id="321895"/>
    <lineage>
        <taxon>Bacteria</taxon>
        <taxon>Pseudomonadati</taxon>
        <taxon>Pseudomonadota</taxon>
        <taxon>Betaproteobacteria</taxon>
        <taxon>Burkholderiales</taxon>
        <taxon>Burkholderiaceae</taxon>
        <taxon>Paraburkholderia</taxon>
    </lineage>
</organism>
<protein>
    <submittedName>
        <fullName evidence="2">Uncharacterized protein</fullName>
    </submittedName>
</protein>
<evidence type="ECO:0000313" key="1">
    <source>
        <dbReference type="EMBL" id="MBB2930619.1"/>
    </source>
</evidence>
<evidence type="ECO:0000313" key="3">
    <source>
        <dbReference type="Proteomes" id="UP000247772"/>
    </source>
</evidence>
<gene>
    <name evidence="2" type="ORF">C7410_11527</name>
    <name evidence="1" type="ORF">FHX59_005082</name>
</gene>
<dbReference type="Proteomes" id="UP000533533">
    <property type="component" value="Unassembled WGS sequence"/>
</dbReference>
<dbReference type="SUPFAM" id="SSF55961">
    <property type="entry name" value="Bet v1-like"/>
    <property type="match status" value="1"/>
</dbReference>
<dbReference type="Gene3D" id="3.30.530.20">
    <property type="match status" value="1"/>
</dbReference>
<dbReference type="InterPro" id="IPR023393">
    <property type="entry name" value="START-like_dom_sf"/>
</dbReference>
<dbReference type="AlphaFoldDB" id="A0A2U1A9S4"/>
<accession>A0A2U1A9S4</accession>
<evidence type="ECO:0000313" key="2">
    <source>
        <dbReference type="EMBL" id="PYE21184.1"/>
    </source>
</evidence>
<comment type="caution">
    <text evidence="2">The sequence shown here is derived from an EMBL/GenBank/DDBJ whole genome shotgun (WGS) entry which is preliminary data.</text>
</comment>
<dbReference type="RefSeq" id="WP_243413231.1">
    <property type="nucleotide sequence ID" value="NZ_JACHVZ010000014.1"/>
</dbReference>
<keyword evidence="4" id="KW-1185">Reference proteome</keyword>
<evidence type="ECO:0000313" key="4">
    <source>
        <dbReference type="Proteomes" id="UP000533533"/>
    </source>
</evidence>
<name>A0A2U1A9S4_9BURK</name>